<gene>
    <name evidence="1" type="ORF">BDY19DRAFT_542406</name>
</gene>
<proteinExistence type="predicted"/>
<dbReference type="Proteomes" id="UP001055072">
    <property type="component" value="Unassembled WGS sequence"/>
</dbReference>
<accession>A0ACB8TQJ2</accession>
<reference evidence="1" key="1">
    <citation type="journal article" date="2021" name="Environ. Microbiol.">
        <title>Gene family expansions and transcriptome signatures uncover fungal adaptations to wood decay.</title>
        <authorList>
            <person name="Hage H."/>
            <person name="Miyauchi S."/>
            <person name="Viragh M."/>
            <person name="Drula E."/>
            <person name="Min B."/>
            <person name="Chaduli D."/>
            <person name="Navarro D."/>
            <person name="Favel A."/>
            <person name="Norest M."/>
            <person name="Lesage-Meessen L."/>
            <person name="Balint B."/>
            <person name="Merenyi Z."/>
            <person name="de Eugenio L."/>
            <person name="Morin E."/>
            <person name="Martinez A.T."/>
            <person name="Baldrian P."/>
            <person name="Stursova M."/>
            <person name="Martinez M.J."/>
            <person name="Novotny C."/>
            <person name="Magnuson J.K."/>
            <person name="Spatafora J.W."/>
            <person name="Maurice S."/>
            <person name="Pangilinan J."/>
            <person name="Andreopoulos W."/>
            <person name="LaButti K."/>
            <person name="Hundley H."/>
            <person name="Na H."/>
            <person name="Kuo A."/>
            <person name="Barry K."/>
            <person name="Lipzen A."/>
            <person name="Henrissat B."/>
            <person name="Riley R."/>
            <person name="Ahrendt S."/>
            <person name="Nagy L.G."/>
            <person name="Grigoriev I.V."/>
            <person name="Martin F."/>
            <person name="Rosso M.N."/>
        </authorList>
    </citation>
    <scope>NUCLEOTIDE SEQUENCE</scope>
    <source>
        <strain evidence="1">CBS 384.51</strain>
    </source>
</reference>
<protein>
    <submittedName>
        <fullName evidence="1">Uncharacterized protein</fullName>
    </submittedName>
</protein>
<sequence>MSSLGASIPPELFEDILFYVGDRDQLRASEDPTARREEMKHLTACALTCVYWAQSARRRMFRQLVLRSAKDLNDLRSLLPVSASSRLAPIGAILRYLVIYYKLGDLIWFYNVPGLVASGANKLYWLFFHVLGPVPLAFTAGNTRRSVLHPLFFAVPRIMPMTSFHKFTVDVYVENIHFTHPTMLYNLLQDCKLLHPSDIACRNLTWDHDPTATPSSLGWTLAHHSHFDSDYSGYSQCTDKALAAAMVLSIPRHESFHRSHLNMTDSSSLLDIMRASCGQDTSAVMKVRSISGFGDIQRCTAARLTPGVYPAMSHNIPPLTTVAHMQTVISLSSGGPMTSSSPALLLDVLGMTSTFATLHILP</sequence>
<evidence type="ECO:0000313" key="2">
    <source>
        <dbReference type="Proteomes" id="UP001055072"/>
    </source>
</evidence>
<organism evidence="1 2">
    <name type="scientific">Irpex rosettiformis</name>
    <dbReference type="NCBI Taxonomy" id="378272"/>
    <lineage>
        <taxon>Eukaryota</taxon>
        <taxon>Fungi</taxon>
        <taxon>Dikarya</taxon>
        <taxon>Basidiomycota</taxon>
        <taxon>Agaricomycotina</taxon>
        <taxon>Agaricomycetes</taxon>
        <taxon>Polyporales</taxon>
        <taxon>Irpicaceae</taxon>
        <taxon>Irpex</taxon>
    </lineage>
</organism>
<dbReference type="EMBL" id="MU274944">
    <property type="protein sequence ID" value="KAI0084307.1"/>
    <property type="molecule type" value="Genomic_DNA"/>
</dbReference>
<comment type="caution">
    <text evidence="1">The sequence shown here is derived from an EMBL/GenBank/DDBJ whole genome shotgun (WGS) entry which is preliminary data.</text>
</comment>
<evidence type="ECO:0000313" key="1">
    <source>
        <dbReference type="EMBL" id="KAI0084307.1"/>
    </source>
</evidence>
<name>A0ACB8TQJ2_9APHY</name>
<keyword evidence="2" id="KW-1185">Reference proteome</keyword>